<feature type="compositionally biased region" description="Acidic residues" evidence="1">
    <location>
        <begin position="239"/>
        <end position="269"/>
    </location>
</feature>
<evidence type="ECO:0000313" key="3">
    <source>
        <dbReference type="Proteomes" id="UP001153712"/>
    </source>
</evidence>
<feature type="region of interest" description="Disordered" evidence="1">
    <location>
        <begin position="197"/>
        <end position="269"/>
    </location>
</feature>
<dbReference type="Proteomes" id="UP001153712">
    <property type="component" value="Chromosome 1"/>
</dbReference>
<dbReference type="EMBL" id="OU900094">
    <property type="protein sequence ID" value="CAG9854359.1"/>
    <property type="molecule type" value="Genomic_DNA"/>
</dbReference>
<name>A0A9N9TFH0_PHYSR</name>
<feature type="compositionally biased region" description="Low complexity" evidence="1">
    <location>
        <begin position="213"/>
        <end position="225"/>
    </location>
</feature>
<feature type="compositionally biased region" description="Low complexity" evidence="1">
    <location>
        <begin position="41"/>
        <end position="86"/>
    </location>
</feature>
<feature type="compositionally biased region" description="Basic and acidic residues" evidence="1">
    <location>
        <begin position="197"/>
        <end position="212"/>
    </location>
</feature>
<proteinExistence type="predicted"/>
<evidence type="ECO:0000256" key="1">
    <source>
        <dbReference type="SAM" id="MobiDB-lite"/>
    </source>
</evidence>
<dbReference type="OrthoDB" id="6784711at2759"/>
<accession>A0A9N9TFH0</accession>
<keyword evidence="3" id="KW-1185">Reference proteome</keyword>
<gene>
    <name evidence="2" type="ORF">PHYEVI_LOCUS822</name>
</gene>
<feature type="region of interest" description="Disordered" evidence="1">
    <location>
        <begin position="1"/>
        <end position="135"/>
    </location>
</feature>
<sequence length="269" mass="29756">MTDVAPKTPNKRKSLADQKTPKKAKVENGLANKSPFTNSAKKPNQTPKPQKNQQSPKKPQMTPNKKNQSPNKKNQQTPKPLNNQNKGNKNTPAKNGKGAKVAPFKGTANLKKGNANVNVPKKAKAESGDKKDKKAQFYKVKLLMNSTNPEEKKAAVTLIDNKIKEIQNKGELTKTANRKIRILKKFRKIAEGTYVKPEPKVAKAKVEKKGQGEKQVQGKQQNKPGKQVKKGKQEVVKAEDDDEESDDEFFEEDGESGDEDSDDGDSSED</sequence>
<feature type="compositionally biased region" description="Basic and acidic residues" evidence="1">
    <location>
        <begin position="123"/>
        <end position="135"/>
    </location>
</feature>
<protein>
    <submittedName>
        <fullName evidence="2">Uncharacterized protein</fullName>
    </submittedName>
</protein>
<reference evidence="2" key="1">
    <citation type="submission" date="2022-01" db="EMBL/GenBank/DDBJ databases">
        <authorList>
            <person name="King R."/>
        </authorList>
    </citation>
    <scope>NUCLEOTIDE SEQUENCE</scope>
</reference>
<evidence type="ECO:0000313" key="2">
    <source>
        <dbReference type="EMBL" id="CAG9854359.1"/>
    </source>
</evidence>
<feature type="compositionally biased region" description="Basic and acidic residues" evidence="1">
    <location>
        <begin position="14"/>
        <end position="26"/>
    </location>
</feature>
<organism evidence="2 3">
    <name type="scientific">Phyllotreta striolata</name>
    <name type="common">Striped flea beetle</name>
    <name type="synonym">Crioceris striolata</name>
    <dbReference type="NCBI Taxonomy" id="444603"/>
    <lineage>
        <taxon>Eukaryota</taxon>
        <taxon>Metazoa</taxon>
        <taxon>Ecdysozoa</taxon>
        <taxon>Arthropoda</taxon>
        <taxon>Hexapoda</taxon>
        <taxon>Insecta</taxon>
        <taxon>Pterygota</taxon>
        <taxon>Neoptera</taxon>
        <taxon>Endopterygota</taxon>
        <taxon>Coleoptera</taxon>
        <taxon>Polyphaga</taxon>
        <taxon>Cucujiformia</taxon>
        <taxon>Chrysomeloidea</taxon>
        <taxon>Chrysomelidae</taxon>
        <taxon>Galerucinae</taxon>
        <taxon>Alticini</taxon>
        <taxon>Phyllotreta</taxon>
    </lineage>
</organism>
<dbReference type="AlphaFoldDB" id="A0A9N9TFH0"/>